<evidence type="ECO:0000256" key="1">
    <source>
        <dbReference type="SAM" id="Phobius"/>
    </source>
</evidence>
<evidence type="ECO:0008006" key="3">
    <source>
        <dbReference type="Google" id="ProtNLM"/>
    </source>
</evidence>
<keyword evidence="1" id="KW-0472">Membrane</keyword>
<organism evidence="2">
    <name type="scientific">Eiseniibacteriota bacterium</name>
    <dbReference type="NCBI Taxonomy" id="2212470"/>
    <lineage>
        <taxon>Bacteria</taxon>
        <taxon>Candidatus Eiseniibacteriota</taxon>
    </lineage>
</organism>
<keyword evidence="1" id="KW-1133">Transmembrane helix</keyword>
<proteinExistence type="predicted"/>
<name>A0A7V2F3I3_UNCEI</name>
<dbReference type="InterPro" id="IPR017850">
    <property type="entry name" value="Alkaline_phosphatase_core_sf"/>
</dbReference>
<protein>
    <recommendedName>
        <fullName evidence="3">Sulfatase N-terminal domain-containing protein</fullName>
    </recommendedName>
</protein>
<gene>
    <name evidence="2" type="ORF">ENO08_03415</name>
</gene>
<sequence length="482" mass="54683">MSVFIVLFSSYGHLHAAFYALPVSIGSFPFGVHTILFPLSAALLLLLSLAVLRRKRSFFDLTRILNAAALMLIIMTLVRIGAFMIENRGAERFEVDAELFGPDGGPLERPEAPPNIYYIVLDAYPRADNLKELYGYDNGPFLEFLASRGFSVAERATTNYSRTIHSLSSSLNSAYLDPIVLRAGEESTNLKPLRVVLEENRARRLLSTLGYRFVAIRSGFQNTDLVNADIYLTPGRRGEFEAALIRTTAASPVYSWLLRVSDRAADAERANDRRRIEYILDALPRTARYEFPVFVFAHIIAPHPPFVFDAEGGEVEDGRYRAFKSANDLIHPEGMTRERYARLFVDQLVYLNGRVMALVDSLLAASKVPPVIVLRGDHGPGTFFHHSRLDLSYLGDRMAILYAIRLPDGPSRLCYDSMTPVNTFPIIFDEIFGGRFELREDRNYYVGREHPYRFIEVTDLIGDRGDRDRLRELQGLDYYPDR</sequence>
<feature type="transmembrane region" description="Helical" evidence="1">
    <location>
        <begin position="32"/>
        <end position="52"/>
    </location>
</feature>
<comment type="caution">
    <text evidence="2">The sequence shown here is derived from an EMBL/GenBank/DDBJ whole genome shotgun (WGS) entry which is preliminary data.</text>
</comment>
<keyword evidence="1" id="KW-0812">Transmembrane</keyword>
<feature type="transmembrane region" description="Helical" evidence="1">
    <location>
        <begin position="64"/>
        <end position="85"/>
    </location>
</feature>
<dbReference type="EMBL" id="DSEC01000242">
    <property type="protein sequence ID" value="HER43488.1"/>
    <property type="molecule type" value="Genomic_DNA"/>
</dbReference>
<dbReference type="Proteomes" id="UP000886069">
    <property type="component" value="Unassembled WGS sequence"/>
</dbReference>
<dbReference type="Gene3D" id="3.40.720.10">
    <property type="entry name" value="Alkaline Phosphatase, subunit A"/>
    <property type="match status" value="1"/>
</dbReference>
<dbReference type="AlphaFoldDB" id="A0A7V2F3I3"/>
<evidence type="ECO:0000313" key="2">
    <source>
        <dbReference type="EMBL" id="HER43488.1"/>
    </source>
</evidence>
<accession>A0A7V2F3I3</accession>
<dbReference type="SUPFAM" id="SSF53649">
    <property type="entry name" value="Alkaline phosphatase-like"/>
    <property type="match status" value="1"/>
</dbReference>
<reference evidence="2" key="1">
    <citation type="journal article" date="2020" name="mSystems">
        <title>Genome- and Community-Level Interaction Insights into Carbon Utilization and Element Cycling Functions of Hydrothermarchaeota in Hydrothermal Sediment.</title>
        <authorList>
            <person name="Zhou Z."/>
            <person name="Liu Y."/>
            <person name="Xu W."/>
            <person name="Pan J."/>
            <person name="Luo Z.H."/>
            <person name="Li M."/>
        </authorList>
    </citation>
    <scope>NUCLEOTIDE SEQUENCE [LARGE SCALE GENOMIC DNA]</scope>
    <source>
        <strain evidence="2">SpSt-1233</strain>
    </source>
</reference>